<dbReference type="InterPro" id="IPR041854">
    <property type="entry name" value="BFD-like_2Fe2S-bd_dom_sf"/>
</dbReference>
<dbReference type="AlphaFoldDB" id="A0A975FZQ6"/>
<dbReference type="InterPro" id="IPR036188">
    <property type="entry name" value="FAD/NAD-bd_sf"/>
</dbReference>
<accession>A0A975FZQ6</accession>
<evidence type="ECO:0000256" key="1">
    <source>
        <dbReference type="ARBA" id="ARBA00023002"/>
    </source>
</evidence>
<name>A0A975FZQ6_9CAUL</name>
<dbReference type="InterPro" id="IPR023753">
    <property type="entry name" value="FAD/NAD-binding_dom"/>
</dbReference>
<organism evidence="4 5">
    <name type="scientific">Phenylobacterium montanum</name>
    <dbReference type="NCBI Taxonomy" id="2823693"/>
    <lineage>
        <taxon>Bacteria</taxon>
        <taxon>Pseudomonadati</taxon>
        <taxon>Pseudomonadota</taxon>
        <taxon>Alphaproteobacteria</taxon>
        <taxon>Caulobacterales</taxon>
        <taxon>Caulobacteraceae</taxon>
        <taxon>Phenylobacterium</taxon>
    </lineage>
</organism>
<sequence>MRDIHAIDGKFPPPEARYEVVVIGAGPAGIAAALEAARGGAQVLLVDENPVSAGLMGTDAPLFYGQRMTGAVQAKERMVEQVFAASPGLEEAFELGVNVQLGVYAWGAFTGGYGLKSLPEPVVGLADEERSWMVGFDRLIVAAGARDLALSFPGWDQPGVMGANALHALLTRYDAFSGRRLVILGSGQLALETALLALEHGLEVAALVEVRDAVQGREALADKVRAAGVQILTGQVIQRAEGGLDGVERILVAPVADPKTRGQAIECDTVCLAIGLVPAVELLDVLGAPLVADAARGGFVPVLDGAMVQGMAGVCVVGDAAGLDLGHANAHAYQTDWMRALIAAGDPSVIVCQCEEVSREALLAVRQPAYLGPPSNKMADRDIATLAEDGPVNQDQVKRLTRACMGVCQARRCREQVALTLAVATDTPVAQIPLAGYRAPVRPLPLKVLAAWDEAEAMSQGWDVWFGIPTQWTPYADIGTDREARHAEILGGNMHL</sequence>
<dbReference type="InterPro" id="IPR041117">
    <property type="entry name" value="SoxA_A3"/>
</dbReference>
<proteinExistence type="predicted"/>
<dbReference type="KEGG" id="caul:KCG34_23090"/>
<dbReference type="PANTHER" id="PTHR42949:SF3">
    <property type="entry name" value="ANAEROBIC GLYCEROL-3-PHOSPHATE DEHYDROGENASE SUBUNIT B"/>
    <property type="match status" value="1"/>
</dbReference>
<evidence type="ECO:0000313" key="4">
    <source>
        <dbReference type="EMBL" id="QUD87892.1"/>
    </source>
</evidence>
<dbReference type="Proteomes" id="UP000676409">
    <property type="component" value="Chromosome"/>
</dbReference>
<evidence type="ECO:0000259" key="2">
    <source>
        <dbReference type="Pfam" id="PF07992"/>
    </source>
</evidence>
<dbReference type="SUPFAM" id="SSF51905">
    <property type="entry name" value="FAD/NAD(P)-binding domain"/>
    <property type="match status" value="1"/>
</dbReference>
<reference evidence="4" key="1">
    <citation type="submission" date="2021-04" db="EMBL/GenBank/DDBJ databases">
        <title>The complete genome sequence of Caulobacter sp. S6.</title>
        <authorList>
            <person name="Tang Y."/>
            <person name="Ouyang W."/>
            <person name="Liu Q."/>
            <person name="Huang B."/>
            <person name="Guo Z."/>
            <person name="Lei P."/>
        </authorList>
    </citation>
    <scope>NUCLEOTIDE SEQUENCE</scope>
    <source>
        <strain evidence="4">S6</strain>
    </source>
</reference>
<evidence type="ECO:0000259" key="3">
    <source>
        <dbReference type="Pfam" id="PF17806"/>
    </source>
</evidence>
<dbReference type="Gene3D" id="1.10.10.1100">
    <property type="entry name" value="BFD-like [2Fe-2S]-binding domain"/>
    <property type="match status" value="1"/>
</dbReference>
<keyword evidence="1" id="KW-0560">Oxidoreductase</keyword>
<dbReference type="InterPro" id="IPR051691">
    <property type="entry name" value="Metab_Enz_Cyan_OpOx_G3PDH"/>
</dbReference>
<keyword evidence="5" id="KW-1185">Reference proteome</keyword>
<dbReference type="RefSeq" id="WP_211937943.1">
    <property type="nucleotide sequence ID" value="NZ_CP073078.1"/>
</dbReference>
<dbReference type="PRINTS" id="PR00411">
    <property type="entry name" value="PNDRDTASEI"/>
</dbReference>
<feature type="domain" description="SoxA A3" evidence="3">
    <location>
        <begin position="379"/>
        <end position="451"/>
    </location>
</feature>
<evidence type="ECO:0000313" key="5">
    <source>
        <dbReference type="Proteomes" id="UP000676409"/>
    </source>
</evidence>
<dbReference type="Pfam" id="PF17806">
    <property type="entry name" value="SO_alpha_A3"/>
    <property type="match status" value="1"/>
</dbReference>
<dbReference type="GO" id="GO:0016491">
    <property type="term" value="F:oxidoreductase activity"/>
    <property type="evidence" value="ECO:0007669"/>
    <property type="project" value="UniProtKB-KW"/>
</dbReference>
<dbReference type="Gene3D" id="3.50.50.60">
    <property type="entry name" value="FAD/NAD(P)-binding domain"/>
    <property type="match status" value="2"/>
</dbReference>
<dbReference type="Pfam" id="PF07992">
    <property type="entry name" value="Pyr_redox_2"/>
    <property type="match status" value="1"/>
</dbReference>
<dbReference type="EMBL" id="CP073078">
    <property type="protein sequence ID" value="QUD87892.1"/>
    <property type="molecule type" value="Genomic_DNA"/>
</dbReference>
<protein>
    <submittedName>
        <fullName evidence="4">FAD-dependent oxidoreductase</fullName>
    </submittedName>
</protein>
<feature type="domain" description="FAD/NAD(P)-binding" evidence="2">
    <location>
        <begin position="18"/>
        <end position="324"/>
    </location>
</feature>
<gene>
    <name evidence="4" type="ORF">KCG34_23090</name>
</gene>
<dbReference type="PRINTS" id="PR00368">
    <property type="entry name" value="FADPNR"/>
</dbReference>
<dbReference type="PANTHER" id="PTHR42949">
    <property type="entry name" value="ANAEROBIC GLYCEROL-3-PHOSPHATE DEHYDROGENASE SUBUNIT B"/>
    <property type="match status" value="1"/>
</dbReference>